<evidence type="ECO:0008006" key="3">
    <source>
        <dbReference type="Google" id="ProtNLM"/>
    </source>
</evidence>
<protein>
    <recommendedName>
        <fullName evidence="3">DUF3396 domain-containing protein</fullName>
    </recommendedName>
</protein>
<evidence type="ECO:0000313" key="2">
    <source>
        <dbReference type="Proteomes" id="UP000198985"/>
    </source>
</evidence>
<reference evidence="1 2" key="1">
    <citation type="submission" date="2016-10" db="EMBL/GenBank/DDBJ databases">
        <authorList>
            <person name="de Groot N.N."/>
        </authorList>
    </citation>
    <scope>NUCLEOTIDE SEQUENCE [LARGE SCALE GENOMIC DNA]</scope>
    <source>
        <strain evidence="1 2">BS3662</strain>
    </source>
</reference>
<evidence type="ECO:0000313" key="1">
    <source>
        <dbReference type="EMBL" id="SEE63436.1"/>
    </source>
</evidence>
<dbReference type="EMBL" id="FNTY01000002">
    <property type="protein sequence ID" value="SEE63436.1"/>
    <property type="molecule type" value="Genomic_DNA"/>
</dbReference>
<sequence length="374" mass="42033">MIEFEKLAAMAPDLCFELADGMPVVKLGLIATVYFKEGYTTTKKIKVIECFRAFYEQFGKHLRGQLQDKYRKLTPDTFEKAAAAIVTSGGNDRYELQLTSASSTKDAEAYGISTLNSYELHEDSARSFIKIVLPWEMLQTEAGRATYNSWLSYLCNQVNADHGYGGLSTILPFDYDSYLPIEFELAQKYLGLEVDSMPHSLALELIDCIKGVNWQTIIGESFVQSLGGENGLRHAFSGRGDISLNNYEGGLIIQAGDHPQLGEVQEGAPKSYVAVNQVVRSLRIQEPDQLHQYSPYGNCFEEENTAEWFARFDREDSDHNSPSRVESGQPCSKAGFWFTPAKENSRRHFDNGEIMPSFSGSSWGDTIWYWSGEE</sequence>
<accession>A0A1H5KF19</accession>
<dbReference type="Pfam" id="PF11876">
    <property type="entry name" value="TsiV"/>
    <property type="match status" value="1"/>
</dbReference>
<dbReference type="RefSeq" id="WP_084321628.1">
    <property type="nucleotide sequence ID" value="NZ_FNTY01000002.1"/>
</dbReference>
<organism evidence="1 2">
    <name type="scientific">Pseudomonas migulae</name>
    <dbReference type="NCBI Taxonomy" id="78543"/>
    <lineage>
        <taxon>Bacteria</taxon>
        <taxon>Pseudomonadati</taxon>
        <taxon>Pseudomonadota</taxon>
        <taxon>Gammaproteobacteria</taxon>
        <taxon>Pseudomonadales</taxon>
        <taxon>Pseudomonadaceae</taxon>
        <taxon>Pseudomonas</taxon>
    </lineage>
</organism>
<dbReference type="AlphaFoldDB" id="A0A1H5KF19"/>
<dbReference type="Proteomes" id="UP000198985">
    <property type="component" value="Unassembled WGS sequence"/>
</dbReference>
<name>A0A1H5KF19_9PSED</name>
<gene>
    <name evidence="1" type="ORF">SAMN04490194_3186</name>
</gene>
<proteinExistence type="predicted"/>
<dbReference type="InterPro" id="IPR021815">
    <property type="entry name" value="TsiV"/>
</dbReference>